<dbReference type="AlphaFoldDB" id="A0A329EHR4"/>
<feature type="coiled-coil region" evidence="1">
    <location>
        <begin position="52"/>
        <end position="107"/>
    </location>
</feature>
<feature type="chain" id="PRO_5016441103" evidence="2">
    <location>
        <begin position="29"/>
        <end position="262"/>
    </location>
</feature>
<dbReference type="PIRSF" id="PIRSF028069">
    <property type="entry name" value="UCP028069"/>
    <property type="match status" value="1"/>
</dbReference>
<evidence type="ECO:0000313" key="3">
    <source>
        <dbReference type="EMBL" id="RAS61446.1"/>
    </source>
</evidence>
<keyword evidence="1" id="KW-0175">Coiled coil</keyword>
<protein>
    <submittedName>
        <fullName evidence="3">Uncharacterized protein DUF3450</fullName>
    </submittedName>
</protein>
<sequence length="262" mass="29737">MRYLINMMNFLKSSFILISASIALPIHANTLDDAKAIQNKTNEASAASQMKIDKSSNSAIELQAEIEQLSEQVKNLEVYRNHLQALVDNQKQEMVSLDKQIEEIKDTRQGIVPLMYQMIDGLQTILEQDKPIRLQARTDRLKQLKSLMPRADVSDAEKFRRILEAYQIEMDYGRKLGSYKGQISLTDNESVDADILYLGRVALIARNPNATQYWTWNQAQKQWQPLESSYKSDLDTAYSLAAKQIAPTLVTLPVSLVNAEAN</sequence>
<feature type="signal peptide" evidence="2">
    <location>
        <begin position="1"/>
        <end position="28"/>
    </location>
</feature>
<reference evidence="3 4" key="1">
    <citation type="submission" date="2018-06" db="EMBL/GenBank/DDBJ databases">
        <title>Freshwater and sediment microbial communities from various areas in North America, analyzing microbe dynamics in response to fracking.</title>
        <authorList>
            <person name="Lamendella R."/>
        </authorList>
    </citation>
    <scope>NUCLEOTIDE SEQUENCE [LARGE SCALE GENOMIC DNA]</scope>
    <source>
        <strain evidence="3 4">99A</strain>
    </source>
</reference>
<dbReference type="InterPro" id="IPR016866">
    <property type="entry name" value="UCP028069"/>
</dbReference>
<accession>A0A329EHR4</accession>
<evidence type="ECO:0000256" key="1">
    <source>
        <dbReference type="SAM" id="Coils"/>
    </source>
</evidence>
<dbReference type="Proteomes" id="UP000248729">
    <property type="component" value="Unassembled WGS sequence"/>
</dbReference>
<organism evidence="3 4">
    <name type="scientific">Vibrio diazotrophicus</name>
    <dbReference type="NCBI Taxonomy" id="685"/>
    <lineage>
        <taxon>Bacteria</taxon>
        <taxon>Pseudomonadati</taxon>
        <taxon>Pseudomonadota</taxon>
        <taxon>Gammaproteobacteria</taxon>
        <taxon>Vibrionales</taxon>
        <taxon>Vibrionaceae</taxon>
        <taxon>Vibrio</taxon>
    </lineage>
</organism>
<keyword evidence="2" id="KW-0732">Signal</keyword>
<evidence type="ECO:0000256" key="2">
    <source>
        <dbReference type="SAM" id="SignalP"/>
    </source>
</evidence>
<dbReference type="Pfam" id="PF11932">
    <property type="entry name" value="DUF3450"/>
    <property type="match status" value="1"/>
</dbReference>
<dbReference type="EMBL" id="QLTR01000018">
    <property type="protein sequence ID" value="RAS61446.1"/>
    <property type="molecule type" value="Genomic_DNA"/>
</dbReference>
<evidence type="ECO:0000313" key="4">
    <source>
        <dbReference type="Proteomes" id="UP000248729"/>
    </source>
</evidence>
<proteinExistence type="predicted"/>
<comment type="caution">
    <text evidence="3">The sequence shown here is derived from an EMBL/GenBank/DDBJ whole genome shotgun (WGS) entry which is preliminary data.</text>
</comment>
<gene>
    <name evidence="3" type="ORF">DET48_11866</name>
</gene>
<name>A0A329EHR4_VIBDI</name>